<keyword evidence="4" id="KW-1185">Reference proteome</keyword>
<dbReference type="Pfam" id="PF13362">
    <property type="entry name" value="Toprim_3"/>
    <property type="match status" value="1"/>
</dbReference>
<evidence type="ECO:0000313" key="4">
    <source>
        <dbReference type="Proteomes" id="UP000319811"/>
    </source>
</evidence>
<sequence length="537" mass="60061">MGIAFDRVVDRFRDEGLILDQKSANRFAAQAPGHSAQDRSVTITDIGGQVLIHSHSDETEVVLERLGLTMKDLFDSDRGVEYKYSDGRRVHRSPNKDFRQSGNTKGDQLYRVERIGEADTVYVVEGEKDVHALEASGVTAVSAAMGSGKAKMFDWRPLHGRRVIIVRDNDPKGEEHAKEVVDLLAPHCQVEVVQSAVGKDAADHIAAGRDPAEFVADRELSKRAVLSEIWGEFKAASEMPPEQMVAHLQRALDRATVKVGGEEKRPFVTWDEASGDWWDWLTGPNEKDVIPTPWDFINSSIAGGMHRRRSYLFAGRPGEGKSLSLTNIAVHAMRQDFKSVIYSLEMDRNEIVSRVIAAGGDVEYGQITRREVDERNITLAAEFTAEVEGKHLFISDRVGLTIEKVMAECRRIHEQEGIDLFLFDYMQLFRTSKDKKQHEALEEIGQGIRQIAKECNAASASAVQLNRNTANEDRPPQISDLRGSGAIEQDADVIFLIHHKKFEGKPTGEVDFILGKNRTGPLTTHGLDWRPYRASIR</sequence>
<dbReference type="RefSeq" id="YP_010667057.1">
    <property type="nucleotide sequence ID" value="NC_070948.1"/>
</dbReference>
<dbReference type="InterPro" id="IPR034154">
    <property type="entry name" value="TOPRIM_DnaG/twinkle"/>
</dbReference>
<dbReference type="Pfam" id="PF03796">
    <property type="entry name" value="DnaB_C"/>
    <property type="match status" value="1"/>
</dbReference>
<dbReference type="CDD" id="cd01029">
    <property type="entry name" value="TOPRIM_primases"/>
    <property type="match status" value="1"/>
</dbReference>
<gene>
    <name evidence="3" type="primary">86</name>
    <name evidence="3" type="ORF">SEA_MOLLYMUR_86</name>
</gene>
<evidence type="ECO:0000259" key="2">
    <source>
        <dbReference type="PROSITE" id="PS51199"/>
    </source>
</evidence>
<dbReference type="InterPro" id="IPR007694">
    <property type="entry name" value="DNA_helicase_DnaB-like_C"/>
</dbReference>
<dbReference type="GeneID" id="77943169"/>
<dbReference type="PANTHER" id="PTHR30153:SF2">
    <property type="entry name" value="REPLICATIVE DNA HELICASE"/>
    <property type="match status" value="1"/>
</dbReference>
<accession>A0A4Y6EDP6</accession>
<dbReference type="GO" id="GO:0003678">
    <property type="term" value="F:DNA helicase activity"/>
    <property type="evidence" value="ECO:0007669"/>
    <property type="project" value="InterPro"/>
</dbReference>
<evidence type="ECO:0000313" key="3">
    <source>
        <dbReference type="EMBL" id="QDF15446.1"/>
    </source>
</evidence>
<reference evidence="3 4" key="1">
    <citation type="submission" date="2019-05" db="EMBL/GenBank/DDBJ databases">
        <authorList>
            <person name="Murphy M.E."/>
            <person name="Alvaro L.E."/>
            <person name="Baker K.N."/>
            <person name="Baxter I.S."/>
            <person name="Brown M.R."/>
            <person name="Driscoll K.D."/>
            <person name="Elrubaie J.M."/>
            <person name="Feith S.L."/>
            <person name="Indihar D.F."/>
            <person name="Knoch V.T."/>
            <person name="Koirtyohann K.M."/>
            <person name="Kratz M.A."/>
            <person name="Lear A.H."/>
            <person name="Lindblom K.E."/>
            <person name="Marcus E.R."/>
            <person name="Sensor R."/>
            <person name="Sherman S.J."/>
            <person name="Swift V.R."/>
            <person name="White K.E."/>
            <person name="Wills S.J."/>
            <person name="Gatt S.M."/>
            <person name="Lohbauer S.A."/>
            <person name="Power T.R."/>
            <person name="Rosales K.A."/>
            <person name="Sisson B.M."/>
            <person name="Isern S."/>
            <person name="Michael S.F."/>
            <person name="Monti D.L."/>
            <person name="Garlena R.A."/>
            <person name="Russell D.A."/>
            <person name="Pope W.H."/>
            <person name="Jacobs-Sera D."/>
            <person name="Hatfull G.F."/>
        </authorList>
    </citation>
    <scope>NUCLEOTIDE SEQUENCE [LARGE SCALE GENOMIC DNA]</scope>
</reference>
<protein>
    <submittedName>
        <fullName evidence="3">DNA primase/helicase</fullName>
    </submittedName>
</protein>
<dbReference type="PROSITE" id="PS51199">
    <property type="entry name" value="SF4_HELICASE"/>
    <property type="match status" value="1"/>
</dbReference>
<dbReference type="PANTHER" id="PTHR30153">
    <property type="entry name" value="REPLICATIVE DNA HELICASE DNAB"/>
    <property type="match status" value="1"/>
</dbReference>
<dbReference type="PROSITE" id="PS50880">
    <property type="entry name" value="TOPRIM"/>
    <property type="match status" value="1"/>
</dbReference>
<dbReference type="Gene3D" id="3.40.1360.10">
    <property type="match status" value="1"/>
</dbReference>
<dbReference type="SUPFAM" id="SSF56731">
    <property type="entry name" value="DNA primase core"/>
    <property type="match status" value="1"/>
</dbReference>
<dbReference type="InterPro" id="IPR006171">
    <property type="entry name" value="TOPRIM_dom"/>
</dbReference>
<dbReference type="GO" id="GO:0006260">
    <property type="term" value="P:DNA replication"/>
    <property type="evidence" value="ECO:0007669"/>
    <property type="project" value="InterPro"/>
</dbReference>
<evidence type="ECO:0000259" key="1">
    <source>
        <dbReference type="PROSITE" id="PS50880"/>
    </source>
</evidence>
<dbReference type="InterPro" id="IPR027417">
    <property type="entry name" value="P-loop_NTPase"/>
</dbReference>
<dbReference type="KEGG" id="vg:77943169"/>
<dbReference type="EMBL" id="MK977705">
    <property type="protein sequence ID" value="QDF15446.1"/>
    <property type="molecule type" value="Genomic_DNA"/>
</dbReference>
<dbReference type="SUPFAM" id="SSF52540">
    <property type="entry name" value="P-loop containing nucleoside triphosphate hydrolases"/>
    <property type="match status" value="1"/>
</dbReference>
<feature type="domain" description="SF4 helicase" evidence="2">
    <location>
        <begin position="283"/>
        <end position="537"/>
    </location>
</feature>
<proteinExistence type="predicted"/>
<organism evidence="3 4">
    <name type="scientific">Gordonia phage Mollymur</name>
    <dbReference type="NCBI Taxonomy" id="2590895"/>
    <lineage>
        <taxon>Viruses</taxon>
        <taxon>Duplodnaviria</taxon>
        <taxon>Heunggongvirae</taxon>
        <taxon>Uroviricota</taxon>
        <taxon>Caudoviricetes</taxon>
        <taxon>Mollymurvirus</taxon>
        <taxon>Mollymurvirus mollymur</taxon>
    </lineage>
</organism>
<dbReference type="SMART" id="SM00493">
    <property type="entry name" value="TOPRIM"/>
    <property type="match status" value="1"/>
</dbReference>
<dbReference type="Gene3D" id="3.40.50.300">
    <property type="entry name" value="P-loop containing nucleotide triphosphate hydrolases"/>
    <property type="match status" value="1"/>
</dbReference>
<feature type="domain" description="Toprim" evidence="1">
    <location>
        <begin position="119"/>
        <end position="198"/>
    </location>
</feature>
<dbReference type="GO" id="GO:0005524">
    <property type="term" value="F:ATP binding"/>
    <property type="evidence" value="ECO:0007669"/>
    <property type="project" value="InterPro"/>
</dbReference>
<name>A0A4Y6EDP6_9CAUD</name>
<dbReference type="Proteomes" id="UP000319811">
    <property type="component" value="Segment"/>
</dbReference>